<name>A0AC35GHH6_9BILA</name>
<accession>A0AC35GHH6</accession>
<organism evidence="1 2">
    <name type="scientific">Panagrolaimus sp. PS1159</name>
    <dbReference type="NCBI Taxonomy" id="55785"/>
    <lineage>
        <taxon>Eukaryota</taxon>
        <taxon>Metazoa</taxon>
        <taxon>Ecdysozoa</taxon>
        <taxon>Nematoda</taxon>
        <taxon>Chromadorea</taxon>
        <taxon>Rhabditida</taxon>
        <taxon>Tylenchina</taxon>
        <taxon>Panagrolaimomorpha</taxon>
        <taxon>Panagrolaimoidea</taxon>
        <taxon>Panagrolaimidae</taxon>
        <taxon>Panagrolaimus</taxon>
    </lineage>
</organism>
<evidence type="ECO:0000313" key="2">
    <source>
        <dbReference type="WBParaSite" id="PS1159_v2.g509.t1"/>
    </source>
</evidence>
<proteinExistence type="predicted"/>
<reference evidence="2" key="1">
    <citation type="submission" date="2022-11" db="UniProtKB">
        <authorList>
            <consortium name="WormBaseParasite"/>
        </authorList>
    </citation>
    <scope>IDENTIFICATION</scope>
</reference>
<protein>
    <submittedName>
        <fullName evidence="2">Uncharacterized protein</fullName>
    </submittedName>
</protein>
<dbReference type="Proteomes" id="UP000887580">
    <property type="component" value="Unplaced"/>
</dbReference>
<evidence type="ECO:0000313" key="1">
    <source>
        <dbReference type="Proteomes" id="UP000887580"/>
    </source>
</evidence>
<sequence length="166" mass="17987">MYSQSPMIPMSSQSFNAPMSSQSFITPMSSQSFITPMGLQSSFTPMAPQSPMTPHTLHQYQRIFSSTNLSPIPFSTSVPEVRVFPGSQSSDHINPSCTTPRRPPSRIPQITRTTESSISMVASAVDDFQNTSSFGEGQEDDTVNPLRAESCENDTALGNNVSASTL</sequence>
<dbReference type="WBParaSite" id="PS1159_v2.g509.t1">
    <property type="protein sequence ID" value="PS1159_v2.g509.t1"/>
    <property type="gene ID" value="PS1159_v2.g509"/>
</dbReference>